<evidence type="ECO:0000256" key="4">
    <source>
        <dbReference type="ARBA" id="ARBA00022723"/>
    </source>
</evidence>
<dbReference type="Pfam" id="PF19425">
    <property type="entry name" value="Csd3_N2"/>
    <property type="match status" value="1"/>
</dbReference>
<dbReference type="Pfam" id="PF01551">
    <property type="entry name" value="Peptidase_M23"/>
    <property type="match status" value="1"/>
</dbReference>
<dbReference type="InterPro" id="IPR016047">
    <property type="entry name" value="M23ase_b-sheet_dom"/>
</dbReference>
<dbReference type="InterPro" id="IPR045834">
    <property type="entry name" value="Csd3_N2"/>
</dbReference>
<evidence type="ECO:0000256" key="2">
    <source>
        <dbReference type="ARBA" id="ARBA00004196"/>
    </source>
</evidence>
<organism evidence="10">
    <name type="scientific">marine metagenome</name>
    <dbReference type="NCBI Taxonomy" id="408172"/>
    <lineage>
        <taxon>unclassified sequences</taxon>
        <taxon>metagenomes</taxon>
        <taxon>ecological metagenomes</taxon>
    </lineage>
</organism>
<dbReference type="GO" id="GO:0046872">
    <property type="term" value="F:metal ion binding"/>
    <property type="evidence" value="ECO:0007669"/>
    <property type="project" value="UniProtKB-KW"/>
</dbReference>
<dbReference type="PROSITE" id="PS51257">
    <property type="entry name" value="PROKAR_LIPOPROTEIN"/>
    <property type="match status" value="1"/>
</dbReference>
<keyword evidence="7" id="KW-0482">Metalloprotease</keyword>
<evidence type="ECO:0000259" key="9">
    <source>
        <dbReference type="Pfam" id="PF19425"/>
    </source>
</evidence>
<evidence type="ECO:0000256" key="1">
    <source>
        <dbReference type="ARBA" id="ARBA00001947"/>
    </source>
</evidence>
<sequence length="422" mass="47002">MLRRWRVVPFVVQLWLVSVACGFEEPPLPAPTPVGPDVFLTPDIRVVENRIPRNSTLASLLASHDMPGDVAYAFVEAIRPVFDPRRLKSGNPYKLVYGKDGRFRRFEYHVDDDQFLQVVNETATPVFNVALVDYEKRLEQVSMRGEINRENNSLFAAMTAGGADTQVAIAMAEVFSGEIDFNTELRRGDDFAVLYERFVREDVHVTYGDVLAAAFNNAGRQVYGFRFQVPGESPAYFDDEGRSLKRQFLRAPFRLERRVTSRFSHNRMHPILGTRRAHLGVDYGAPTGTRVIAVANGTVVSAAASGGSGNMVRLRHNNGYETYYLHLSRFGNGLRPGARVTQGQVIGYVGSTGLATGPHLDYRLRKNGTFVNPLVEHRRLPPGDPVPAQYVAAFEVVRDKALALMAGRPRVLDSGSFAENDQ</sequence>
<dbReference type="SUPFAM" id="SSF51261">
    <property type="entry name" value="Duplicated hybrid motif"/>
    <property type="match status" value="1"/>
</dbReference>
<dbReference type="Gene3D" id="2.70.70.10">
    <property type="entry name" value="Glucose Permease (Domain IIA)"/>
    <property type="match status" value="1"/>
</dbReference>
<reference evidence="10" key="1">
    <citation type="submission" date="2018-05" db="EMBL/GenBank/DDBJ databases">
        <authorList>
            <person name="Lanie J.A."/>
            <person name="Ng W.-L."/>
            <person name="Kazmierczak K.M."/>
            <person name="Andrzejewski T.M."/>
            <person name="Davidsen T.M."/>
            <person name="Wayne K.J."/>
            <person name="Tettelin H."/>
            <person name="Glass J.I."/>
            <person name="Rusch D."/>
            <person name="Podicherti R."/>
            <person name="Tsui H.-C.T."/>
            <person name="Winkler M.E."/>
        </authorList>
    </citation>
    <scope>NUCLEOTIDE SEQUENCE</scope>
</reference>
<dbReference type="CDD" id="cd12797">
    <property type="entry name" value="M23_peptidase"/>
    <property type="match status" value="1"/>
</dbReference>
<dbReference type="AlphaFoldDB" id="A0A381VQP7"/>
<dbReference type="GO" id="GO:0006508">
    <property type="term" value="P:proteolysis"/>
    <property type="evidence" value="ECO:0007669"/>
    <property type="project" value="UniProtKB-KW"/>
</dbReference>
<accession>A0A381VQP7</accession>
<keyword evidence="5" id="KW-0378">Hydrolase</keyword>
<evidence type="ECO:0000313" key="10">
    <source>
        <dbReference type="EMBL" id="SVA41967.1"/>
    </source>
</evidence>
<evidence type="ECO:0000256" key="7">
    <source>
        <dbReference type="ARBA" id="ARBA00023049"/>
    </source>
</evidence>
<evidence type="ECO:0000256" key="6">
    <source>
        <dbReference type="ARBA" id="ARBA00022833"/>
    </source>
</evidence>
<dbReference type="PANTHER" id="PTHR21666">
    <property type="entry name" value="PEPTIDASE-RELATED"/>
    <property type="match status" value="1"/>
</dbReference>
<keyword evidence="3" id="KW-0645">Protease</keyword>
<protein>
    <submittedName>
        <fullName evidence="10">Uncharacterized protein</fullName>
    </submittedName>
</protein>
<evidence type="ECO:0000256" key="5">
    <source>
        <dbReference type="ARBA" id="ARBA00022801"/>
    </source>
</evidence>
<dbReference type="GO" id="GO:0004222">
    <property type="term" value="F:metalloendopeptidase activity"/>
    <property type="evidence" value="ECO:0007669"/>
    <property type="project" value="TreeGrafter"/>
</dbReference>
<gene>
    <name evidence="10" type="ORF">METZ01_LOCUS94821</name>
</gene>
<evidence type="ECO:0000256" key="3">
    <source>
        <dbReference type="ARBA" id="ARBA00022670"/>
    </source>
</evidence>
<feature type="domain" description="M23ase beta-sheet core" evidence="8">
    <location>
        <begin position="277"/>
        <end position="373"/>
    </location>
</feature>
<dbReference type="InterPro" id="IPR011055">
    <property type="entry name" value="Dup_hybrid_motif"/>
</dbReference>
<name>A0A381VQP7_9ZZZZ</name>
<keyword evidence="4" id="KW-0479">Metal-binding</keyword>
<dbReference type="Gene3D" id="3.10.450.350">
    <property type="match status" value="1"/>
</dbReference>
<dbReference type="PANTHER" id="PTHR21666:SF288">
    <property type="entry name" value="CELL DIVISION PROTEIN YTFB"/>
    <property type="match status" value="1"/>
</dbReference>
<comment type="subcellular location">
    <subcellularLocation>
        <location evidence="2">Cell envelope</location>
    </subcellularLocation>
</comment>
<proteinExistence type="predicted"/>
<dbReference type="EMBL" id="UINC01009356">
    <property type="protein sequence ID" value="SVA41967.1"/>
    <property type="molecule type" value="Genomic_DNA"/>
</dbReference>
<evidence type="ECO:0000259" key="8">
    <source>
        <dbReference type="Pfam" id="PF01551"/>
    </source>
</evidence>
<feature type="domain" description="Csd3-like second N-terminal" evidence="9">
    <location>
        <begin position="155"/>
        <end position="264"/>
    </location>
</feature>
<comment type="cofactor">
    <cofactor evidence="1">
        <name>Zn(2+)</name>
        <dbReference type="ChEBI" id="CHEBI:29105"/>
    </cofactor>
</comment>
<keyword evidence="6" id="KW-0862">Zinc</keyword>
<dbReference type="GO" id="GO:0030313">
    <property type="term" value="C:cell envelope"/>
    <property type="evidence" value="ECO:0007669"/>
    <property type="project" value="UniProtKB-SubCell"/>
</dbReference>
<dbReference type="InterPro" id="IPR050570">
    <property type="entry name" value="Cell_wall_metabolism_enzyme"/>
</dbReference>